<keyword evidence="4" id="KW-0418">Kinase</keyword>
<dbReference type="InterPro" id="IPR017441">
    <property type="entry name" value="Protein_kinase_ATP_BS"/>
</dbReference>
<dbReference type="PANTHER" id="PTHR24347">
    <property type="entry name" value="SERINE/THREONINE-PROTEIN KINASE"/>
    <property type="match status" value="1"/>
</dbReference>
<dbReference type="Gene3D" id="1.10.510.10">
    <property type="entry name" value="Transferase(Phosphotransferase) domain 1"/>
    <property type="match status" value="1"/>
</dbReference>
<accession>A0AB34JMM0</accession>
<feature type="region of interest" description="Disordered" evidence="5">
    <location>
        <begin position="309"/>
        <end position="330"/>
    </location>
</feature>
<keyword evidence="9" id="KW-1185">Reference proteome</keyword>
<dbReference type="InterPro" id="IPR011009">
    <property type="entry name" value="Kinase-like_dom_sf"/>
</dbReference>
<evidence type="ECO:0000256" key="5">
    <source>
        <dbReference type="SAM" id="MobiDB-lite"/>
    </source>
</evidence>
<comment type="similarity">
    <text evidence="4">Belongs to the protein kinase superfamily.</text>
</comment>
<evidence type="ECO:0000256" key="4">
    <source>
        <dbReference type="RuleBase" id="RU000304"/>
    </source>
</evidence>
<dbReference type="Proteomes" id="UP001515480">
    <property type="component" value="Unassembled WGS sequence"/>
</dbReference>
<evidence type="ECO:0000313" key="7">
    <source>
        <dbReference type="EMBL" id="KAL1522283.1"/>
    </source>
</evidence>
<dbReference type="PROSITE" id="PS50011">
    <property type="entry name" value="PROTEIN_KINASE_DOM"/>
    <property type="match status" value="1"/>
</dbReference>
<evidence type="ECO:0000256" key="3">
    <source>
        <dbReference type="PROSITE-ProRule" id="PRU10141"/>
    </source>
</evidence>
<dbReference type="EMBL" id="JBGBPQ010000006">
    <property type="protein sequence ID" value="KAL1522283.1"/>
    <property type="molecule type" value="Genomic_DNA"/>
</dbReference>
<evidence type="ECO:0000256" key="1">
    <source>
        <dbReference type="ARBA" id="ARBA00022741"/>
    </source>
</evidence>
<dbReference type="AlphaFoldDB" id="A0AB34JMM0"/>
<dbReference type="SUPFAM" id="SSF56112">
    <property type="entry name" value="Protein kinase-like (PK-like)"/>
    <property type="match status" value="1"/>
</dbReference>
<protein>
    <recommendedName>
        <fullName evidence="6">Protein kinase domain-containing protein</fullName>
    </recommendedName>
</protein>
<organism evidence="7 9">
    <name type="scientific">Prymnesium parvum</name>
    <name type="common">Toxic golden alga</name>
    <dbReference type="NCBI Taxonomy" id="97485"/>
    <lineage>
        <taxon>Eukaryota</taxon>
        <taxon>Haptista</taxon>
        <taxon>Haptophyta</taxon>
        <taxon>Prymnesiophyceae</taxon>
        <taxon>Prymnesiales</taxon>
        <taxon>Prymnesiaceae</taxon>
        <taxon>Prymnesium</taxon>
    </lineage>
</organism>
<name>A0AB34JMM0_PRYPA</name>
<dbReference type="InterPro" id="IPR000719">
    <property type="entry name" value="Prot_kinase_dom"/>
</dbReference>
<dbReference type="PROSITE" id="PS00107">
    <property type="entry name" value="PROTEIN_KINASE_ATP"/>
    <property type="match status" value="1"/>
</dbReference>
<comment type="caution">
    <text evidence="7">The sequence shown here is derived from an EMBL/GenBank/DDBJ whole genome shotgun (WGS) entry which is preliminary data.</text>
</comment>
<evidence type="ECO:0000259" key="6">
    <source>
        <dbReference type="PROSITE" id="PS50011"/>
    </source>
</evidence>
<keyword evidence="1 3" id="KW-0547">Nucleotide-binding</keyword>
<dbReference type="GO" id="GO:0005524">
    <property type="term" value="F:ATP binding"/>
    <property type="evidence" value="ECO:0007669"/>
    <property type="project" value="UniProtKB-UniRule"/>
</dbReference>
<evidence type="ECO:0000313" key="8">
    <source>
        <dbReference type="EMBL" id="KAL1522293.1"/>
    </source>
</evidence>
<proteinExistence type="inferred from homology"/>
<evidence type="ECO:0000256" key="2">
    <source>
        <dbReference type="ARBA" id="ARBA00022840"/>
    </source>
</evidence>
<reference evidence="7 9" key="1">
    <citation type="journal article" date="2024" name="Science">
        <title>Giant polyketide synthase enzymes in the biosynthesis of giant marine polyether toxins.</title>
        <authorList>
            <person name="Fallon T.R."/>
            <person name="Shende V.V."/>
            <person name="Wierzbicki I.H."/>
            <person name="Pendleton A.L."/>
            <person name="Watervoot N.F."/>
            <person name="Auber R.P."/>
            <person name="Gonzalez D.J."/>
            <person name="Wisecaver J.H."/>
            <person name="Moore B.S."/>
        </authorList>
    </citation>
    <scope>NUCLEOTIDE SEQUENCE [LARGE SCALE GENOMIC DNA]</scope>
    <source>
        <strain evidence="7 9">12B1</strain>
    </source>
</reference>
<gene>
    <name evidence="7" type="ORF">AB1Y20_017277</name>
    <name evidence="8" type="ORF">AB1Y20_017286</name>
</gene>
<dbReference type="GO" id="GO:0004674">
    <property type="term" value="F:protein serine/threonine kinase activity"/>
    <property type="evidence" value="ECO:0007669"/>
    <property type="project" value="UniProtKB-KW"/>
</dbReference>
<dbReference type="InterPro" id="IPR008271">
    <property type="entry name" value="Ser/Thr_kinase_AS"/>
</dbReference>
<keyword evidence="2 3" id="KW-0067">ATP-binding</keyword>
<evidence type="ECO:0000313" key="9">
    <source>
        <dbReference type="Proteomes" id="UP001515480"/>
    </source>
</evidence>
<dbReference type="EMBL" id="JBGBPQ010000006">
    <property type="protein sequence ID" value="KAL1522293.1"/>
    <property type="molecule type" value="Genomic_DNA"/>
</dbReference>
<dbReference type="SMART" id="SM00220">
    <property type="entry name" value="S_TKc"/>
    <property type="match status" value="1"/>
</dbReference>
<sequence length="330" mass="35772">MGDLRSLDDVRALRELRERYHLGALLGEGRFSKVYAATPSTEACVSPSPVALKEIALDVLEDDEEAFEMLQAEIEALRHASSHDTLGQRVVKLHEVIKTEEHVFLVLDRVPGEELFNVIDSVGPLPLPTVQVIMQQLLSALAALHDLGIVHRDIKPENLMVDGLDHPATLRLTLIDFGYADVKCGGADLERLAGSPEYAAPEVLSWLTEEGEPYDCRCDVWSTGITAHVLISGGLPFEIPDDADEDEIAEIAKSAALLFDQAVWTLDGMDEPKAFVCACLTANPALRPTAHEASMHSWLTAPAAPAEGSRLVSAASRAPQDEETAGDHSC</sequence>
<feature type="domain" description="Protein kinase" evidence="6">
    <location>
        <begin position="20"/>
        <end position="299"/>
    </location>
</feature>
<dbReference type="Pfam" id="PF00069">
    <property type="entry name" value="Pkinase"/>
    <property type="match status" value="1"/>
</dbReference>
<keyword evidence="4" id="KW-0808">Transferase</keyword>
<dbReference type="PROSITE" id="PS00108">
    <property type="entry name" value="PROTEIN_KINASE_ST"/>
    <property type="match status" value="1"/>
</dbReference>
<feature type="binding site" evidence="3">
    <location>
        <position position="53"/>
    </location>
    <ligand>
        <name>ATP</name>
        <dbReference type="ChEBI" id="CHEBI:30616"/>
    </ligand>
</feature>
<keyword evidence="4" id="KW-0723">Serine/threonine-protein kinase</keyword>